<dbReference type="PANTHER" id="PTHR11802:SF472">
    <property type="entry name" value="SERINE CARBOXYPEPTIDASE CPVL-RELATED"/>
    <property type="match status" value="1"/>
</dbReference>
<evidence type="ECO:0000313" key="8">
    <source>
        <dbReference type="EMBL" id="CAH0391113.1"/>
    </source>
</evidence>
<dbReference type="PROSITE" id="PS00131">
    <property type="entry name" value="CARBOXYPEPT_SER_SER"/>
    <property type="match status" value="1"/>
</dbReference>
<dbReference type="EC" id="3.4.16.-" evidence="7"/>
<evidence type="ECO:0000256" key="3">
    <source>
        <dbReference type="ARBA" id="ARBA00022670"/>
    </source>
</evidence>
<dbReference type="EMBL" id="OU963866">
    <property type="protein sequence ID" value="CAH0391113.1"/>
    <property type="molecule type" value="Genomic_DNA"/>
</dbReference>
<keyword evidence="6" id="KW-0325">Glycoprotein</keyword>
<comment type="similarity">
    <text evidence="1 7">Belongs to the peptidase S10 family.</text>
</comment>
<dbReference type="Pfam" id="PF00450">
    <property type="entry name" value="Peptidase_S10"/>
    <property type="match status" value="1"/>
</dbReference>
<dbReference type="InterPro" id="IPR001563">
    <property type="entry name" value="Peptidase_S10"/>
</dbReference>
<dbReference type="SUPFAM" id="SSF53474">
    <property type="entry name" value="alpha/beta-Hydrolases"/>
    <property type="match status" value="1"/>
</dbReference>
<dbReference type="AlphaFoldDB" id="A0A9P0AID1"/>
<accession>A0A9P0AID1</accession>
<keyword evidence="3 7" id="KW-0645">Protease</keyword>
<organism evidence="8 9">
    <name type="scientific">Bemisia tabaci</name>
    <name type="common">Sweetpotato whitefly</name>
    <name type="synonym">Aleurodes tabaci</name>
    <dbReference type="NCBI Taxonomy" id="7038"/>
    <lineage>
        <taxon>Eukaryota</taxon>
        <taxon>Metazoa</taxon>
        <taxon>Ecdysozoa</taxon>
        <taxon>Arthropoda</taxon>
        <taxon>Hexapoda</taxon>
        <taxon>Insecta</taxon>
        <taxon>Pterygota</taxon>
        <taxon>Neoptera</taxon>
        <taxon>Paraneoptera</taxon>
        <taxon>Hemiptera</taxon>
        <taxon>Sternorrhyncha</taxon>
        <taxon>Aleyrodoidea</taxon>
        <taxon>Aleyrodidae</taxon>
        <taxon>Aleyrodinae</taxon>
        <taxon>Bemisia</taxon>
    </lineage>
</organism>
<name>A0A9P0AID1_BEMTA</name>
<keyword evidence="9" id="KW-1185">Reference proteome</keyword>
<keyword evidence="4" id="KW-0732">Signal</keyword>
<gene>
    <name evidence="8" type="ORF">BEMITA_LOCUS9762</name>
</gene>
<keyword evidence="5 7" id="KW-0378">Hydrolase</keyword>
<evidence type="ECO:0000256" key="1">
    <source>
        <dbReference type="ARBA" id="ARBA00009431"/>
    </source>
</evidence>
<proteinExistence type="inferred from homology"/>
<evidence type="ECO:0000313" key="9">
    <source>
        <dbReference type="Proteomes" id="UP001152759"/>
    </source>
</evidence>
<evidence type="ECO:0000256" key="7">
    <source>
        <dbReference type="RuleBase" id="RU361156"/>
    </source>
</evidence>
<protein>
    <recommendedName>
        <fullName evidence="7">Carboxypeptidase</fullName>
        <ecNumber evidence="7">3.4.16.-</ecNumber>
    </recommendedName>
</protein>
<sequence length="234" mass="26516">MYVSSQRYLLILAFFTVLSLISGFIDDYGRGKNNVPDVSSGLTQDDALFLTPYIENGQIEKGQNLAKVPPMLKNVDSFSGYLTVNKSTDSNLFFWFFKSQQGDWKKKPLVVWLQGGPGSSSMFGLFTELGPFSVTKNQKLKRRKYSWHRKYNLVFIDNPVGAGFSFTKKDSGYARDETDVARDLYEALVQLHKLFPTLQSNKLFITGESYAGKYIPAIGHKIYQENKVSILKSI</sequence>
<dbReference type="InterPro" id="IPR029058">
    <property type="entry name" value="AB_hydrolase_fold"/>
</dbReference>
<evidence type="ECO:0000256" key="5">
    <source>
        <dbReference type="ARBA" id="ARBA00022801"/>
    </source>
</evidence>
<dbReference type="PRINTS" id="PR00724">
    <property type="entry name" value="CRBOXYPTASEC"/>
</dbReference>
<evidence type="ECO:0000256" key="2">
    <source>
        <dbReference type="ARBA" id="ARBA00022645"/>
    </source>
</evidence>
<reference evidence="8" key="1">
    <citation type="submission" date="2021-12" db="EMBL/GenBank/DDBJ databases">
        <authorList>
            <person name="King R."/>
        </authorList>
    </citation>
    <scope>NUCLEOTIDE SEQUENCE</scope>
</reference>
<evidence type="ECO:0000256" key="4">
    <source>
        <dbReference type="ARBA" id="ARBA00022729"/>
    </source>
</evidence>
<dbReference type="Proteomes" id="UP001152759">
    <property type="component" value="Chromosome 5"/>
</dbReference>
<keyword evidence="2 7" id="KW-0121">Carboxypeptidase</keyword>
<dbReference type="InterPro" id="IPR018202">
    <property type="entry name" value="Ser_caboxypep_ser_AS"/>
</dbReference>
<dbReference type="Gene3D" id="3.40.50.1820">
    <property type="entry name" value="alpha/beta hydrolase"/>
    <property type="match status" value="1"/>
</dbReference>
<dbReference type="PANTHER" id="PTHR11802">
    <property type="entry name" value="SERINE PROTEASE FAMILY S10 SERINE CARBOXYPEPTIDASE"/>
    <property type="match status" value="1"/>
</dbReference>
<dbReference type="GO" id="GO:0004185">
    <property type="term" value="F:serine-type carboxypeptidase activity"/>
    <property type="evidence" value="ECO:0007669"/>
    <property type="project" value="UniProtKB-UniRule"/>
</dbReference>
<evidence type="ECO:0000256" key="6">
    <source>
        <dbReference type="ARBA" id="ARBA00023180"/>
    </source>
</evidence>
<dbReference type="GO" id="GO:0006508">
    <property type="term" value="P:proteolysis"/>
    <property type="evidence" value="ECO:0007669"/>
    <property type="project" value="UniProtKB-KW"/>
</dbReference>